<gene>
    <name evidence="1" type="ORF">DF3PB_4800004</name>
</gene>
<organism evidence="1">
    <name type="scientific">metagenome</name>
    <dbReference type="NCBI Taxonomy" id="256318"/>
    <lineage>
        <taxon>unclassified sequences</taxon>
        <taxon>metagenomes</taxon>
    </lineage>
</organism>
<sequence>MQHGWEHHLEARTPFLNNNLTAKQGRIRWQLRRESRIRVCRRLARELCLTLNVQLSHHRSRIVVFRRSPDRDPPLHRSPNHANLHVITQTWGKGR</sequence>
<accession>A0A380TGS0</accession>
<dbReference type="EMBL" id="UIDG01000424">
    <property type="protein sequence ID" value="SUS07662.1"/>
    <property type="molecule type" value="Genomic_DNA"/>
</dbReference>
<protein>
    <submittedName>
        <fullName evidence="1">Uncharacterized protein</fullName>
    </submittedName>
</protein>
<proteinExistence type="predicted"/>
<evidence type="ECO:0000313" key="1">
    <source>
        <dbReference type="EMBL" id="SUS07662.1"/>
    </source>
</evidence>
<dbReference type="AlphaFoldDB" id="A0A380TGS0"/>
<name>A0A380TGS0_9ZZZZ</name>
<reference evidence="1" key="1">
    <citation type="submission" date="2018-07" db="EMBL/GenBank/DDBJ databases">
        <authorList>
            <person name="Quirk P.G."/>
            <person name="Krulwich T.A."/>
        </authorList>
    </citation>
    <scope>NUCLEOTIDE SEQUENCE</scope>
</reference>